<dbReference type="SUPFAM" id="SSF64438">
    <property type="entry name" value="CNF1/YfiH-like putative cysteine hydrolases"/>
    <property type="match status" value="1"/>
</dbReference>
<evidence type="ECO:0000256" key="2">
    <source>
        <dbReference type="ARBA" id="ARBA00022801"/>
    </source>
</evidence>
<dbReference type="InterPro" id="IPR011324">
    <property type="entry name" value="Cytotoxic_necrot_fac-like_cat"/>
</dbReference>
<dbReference type="AlphaFoldDB" id="A0A0C2BMK8"/>
<keyword evidence="2 3" id="KW-0378">Hydrolase</keyword>
<comment type="function">
    <text evidence="3">Probably deamidates glutamine residues to glutamate on methyl-accepting chemotaxis receptors (MCPs), playing an important role in chemotaxis.</text>
</comment>
<reference evidence="4 5" key="1">
    <citation type="submission" date="2014-12" db="EMBL/GenBank/DDBJ databases">
        <title>Denitrispirillum autotrophicum gen. nov., sp. nov., Denitrifying, Facultatively Autotrophic Bacteria Isolated from Rice Paddy Soil.</title>
        <authorList>
            <person name="Ishii S."/>
            <person name="Ashida N."/>
            <person name="Ohno H."/>
            <person name="Otsuka S."/>
            <person name="Yokota A."/>
            <person name="Senoo K."/>
        </authorList>
    </citation>
    <scope>NUCLEOTIDE SEQUENCE [LARGE SCALE GENOMIC DNA]</scope>
    <source>
        <strain evidence="4 5">TSA66</strain>
    </source>
</reference>
<dbReference type="InterPro" id="IPR038592">
    <property type="entry name" value="CheD-like_sf"/>
</dbReference>
<comment type="caution">
    <text evidence="4">The sequence shown here is derived from an EMBL/GenBank/DDBJ whole genome shotgun (WGS) entry which is preliminary data.</text>
</comment>
<dbReference type="InterPro" id="IPR005659">
    <property type="entry name" value="Chemorcpt_Glu_NH3ase_CheD"/>
</dbReference>
<comment type="catalytic activity">
    <reaction evidence="3">
        <text>L-glutaminyl-[protein] + H2O = L-glutamyl-[protein] + NH4(+)</text>
        <dbReference type="Rhea" id="RHEA:16441"/>
        <dbReference type="Rhea" id="RHEA-COMP:10207"/>
        <dbReference type="Rhea" id="RHEA-COMP:10208"/>
        <dbReference type="ChEBI" id="CHEBI:15377"/>
        <dbReference type="ChEBI" id="CHEBI:28938"/>
        <dbReference type="ChEBI" id="CHEBI:29973"/>
        <dbReference type="ChEBI" id="CHEBI:30011"/>
        <dbReference type="EC" id="3.5.1.44"/>
    </reaction>
</comment>
<dbReference type="EMBL" id="JWJG01000028">
    <property type="protein sequence ID" value="KIF82475.1"/>
    <property type="molecule type" value="Genomic_DNA"/>
</dbReference>
<dbReference type="PANTHER" id="PTHR35147">
    <property type="entry name" value="CHEMORECEPTOR GLUTAMINE DEAMIDASE CHED-RELATED"/>
    <property type="match status" value="1"/>
</dbReference>
<dbReference type="STRING" id="709839.TSA66_19275"/>
<keyword evidence="5" id="KW-1185">Reference proteome</keyword>
<dbReference type="CDD" id="cd16352">
    <property type="entry name" value="CheD"/>
    <property type="match status" value="1"/>
</dbReference>
<dbReference type="Proteomes" id="UP000031572">
    <property type="component" value="Unassembled WGS sequence"/>
</dbReference>
<dbReference type="GO" id="GO:0050568">
    <property type="term" value="F:protein-glutamine glutaminase activity"/>
    <property type="evidence" value="ECO:0007669"/>
    <property type="project" value="UniProtKB-UniRule"/>
</dbReference>
<evidence type="ECO:0000256" key="1">
    <source>
        <dbReference type="ARBA" id="ARBA00022500"/>
    </source>
</evidence>
<evidence type="ECO:0000313" key="4">
    <source>
        <dbReference type="EMBL" id="KIF82475.1"/>
    </source>
</evidence>
<dbReference type="HAMAP" id="MF_01440">
    <property type="entry name" value="CheD"/>
    <property type="match status" value="1"/>
</dbReference>
<dbReference type="GO" id="GO:0006935">
    <property type="term" value="P:chemotaxis"/>
    <property type="evidence" value="ECO:0007669"/>
    <property type="project" value="UniProtKB-UniRule"/>
</dbReference>
<comment type="similarity">
    <text evidence="3">Belongs to the CheD family.</text>
</comment>
<accession>A0A0C2BMK8</accession>
<dbReference type="Gene3D" id="3.30.1330.200">
    <property type="match status" value="1"/>
</dbReference>
<evidence type="ECO:0000313" key="5">
    <source>
        <dbReference type="Proteomes" id="UP000031572"/>
    </source>
</evidence>
<dbReference type="EC" id="3.5.1.44" evidence="3"/>
<organism evidence="4 5">
    <name type="scientific">Noviherbaspirillum autotrophicum</name>
    <dbReference type="NCBI Taxonomy" id="709839"/>
    <lineage>
        <taxon>Bacteria</taxon>
        <taxon>Pseudomonadati</taxon>
        <taxon>Pseudomonadota</taxon>
        <taxon>Betaproteobacteria</taxon>
        <taxon>Burkholderiales</taxon>
        <taxon>Oxalobacteraceae</taxon>
        <taxon>Noviherbaspirillum</taxon>
    </lineage>
</organism>
<proteinExistence type="inferred from homology"/>
<dbReference type="Pfam" id="PF03975">
    <property type="entry name" value="CheD"/>
    <property type="match status" value="1"/>
</dbReference>
<protein>
    <recommendedName>
        <fullName evidence="3">Probable chemoreceptor glutamine deamidase CheD</fullName>
        <ecNumber evidence="3">3.5.1.44</ecNumber>
    </recommendedName>
</protein>
<keyword evidence="1 3" id="KW-0145">Chemotaxis</keyword>
<name>A0A0C2BMK8_9BURK</name>
<dbReference type="PANTHER" id="PTHR35147:SF3">
    <property type="entry name" value="CHEMORECEPTOR GLUTAMINE DEAMIDASE CHED 1-RELATED"/>
    <property type="match status" value="1"/>
</dbReference>
<evidence type="ECO:0000256" key="3">
    <source>
        <dbReference type="HAMAP-Rule" id="MF_01440"/>
    </source>
</evidence>
<sequence>MLKRASPMLDIFLQPGEYFVGDATYRVRTLLGSCVSITLWHPGMRVGAMSHFILASGGRRRGASLDGRYGEDALVLMLGELKRAGVAAEQCHAKIFGGGDMFPGQVKKDVLRIGDRNGEEARALLRRHNIKVVSESLFGVGHRQIVFDVSTGHVWGRQVRPIGSEARNDRK</sequence>
<gene>
    <name evidence="3" type="primary">cheD</name>
    <name evidence="4" type="ORF">TSA66_19275</name>
</gene>